<comment type="function">
    <text evidence="1 14">Catalyzes the reversible adenylation of nicotinate mononucleotide (NaMN) to nicotinic acid adenine dinucleotide (NaAD).</text>
</comment>
<evidence type="ECO:0000256" key="13">
    <source>
        <dbReference type="ARBA" id="ARBA00049417"/>
    </source>
</evidence>
<dbReference type="SUPFAM" id="SSF52374">
    <property type="entry name" value="Nucleotidylyl transferase"/>
    <property type="match status" value="1"/>
</dbReference>
<keyword evidence="9 14" id="KW-0067">ATP-binding</keyword>
<evidence type="ECO:0000256" key="10">
    <source>
        <dbReference type="ARBA" id="ARBA00023004"/>
    </source>
</evidence>
<dbReference type="GO" id="GO:0009435">
    <property type="term" value="P:NAD+ biosynthetic process"/>
    <property type="evidence" value="ECO:0007669"/>
    <property type="project" value="UniProtKB-UniRule"/>
</dbReference>
<dbReference type="GO" id="GO:0004515">
    <property type="term" value="F:nicotinate-nucleotide adenylyltransferase activity"/>
    <property type="evidence" value="ECO:0007669"/>
    <property type="project" value="UniProtKB-UniRule"/>
</dbReference>
<dbReference type="EMBL" id="CU179680">
    <property type="protein sequence ID" value="CAL58773.1"/>
    <property type="molecule type" value="Genomic_DNA"/>
</dbReference>
<dbReference type="InterPro" id="IPR006674">
    <property type="entry name" value="HD_domain"/>
</dbReference>
<dbReference type="PANTHER" id="PTHR39321:SF3">
    <property type="entry name" value="PHOSPHOPANTETHEINE ADENYLYLTRANSFERASE"/>
    <property type="match status" value="1"/>
</dbReference>
<comment type="catalytic activity">
    <reaction evidence="12 14">
        <text>nicotinate beta-D-ribonucleotide + ATP + H(+) = deamido-NAD(+) + diphosphate</text>
        <dbReference type="Rhea" id="RHEA:22860"/>
        <dbReference type="ChEBI" id="CHEBI:15378"/>
        <dbReference type="ChEBI" id="CHEBI:30616"/>
        <dbReference type="ChEBI" id="CHEBI:33019"/>
        <dbReference type="ChEBI" id="CHEBI:57502"/>
        <dbReference type="ChEBI" id="CHEBI:58437"/>
        <dbReference type="EC" id="2.7.7.18"/>
    </reaction>
</comment>
<evidence type="ECO:0000313" key="17">
    <source>
        <dbReference type="Proteomes" id="UP000007065"/>
    </source>
</evidence>
<evidence type="ECO:0000256" key="9">
    <source>
        <dbReference type="ARBA" id="ARBA00022840"/>
    </source>
</evidence>
<evidence type="ECO:0000256" key="8">
    <source>
        <dbReference type="ARBA" id="ARBA00022801"/>
    </source>
</evidence>
<keyword evidence="8" id="KW-0378">Hydrolase</keyword>
<keyword evidence="11 14" id="KW-0520">NAD</keyword>
<evidence type="ECO:0000313" key="16">
    <source>
        <dbReference type="EMBL" id="CAL58773.1"/>
    </source>
</evidence>
<evidence type="ECO:0000259" key="15">
    <source>
        <dbReference type="SMART" id="SM00471"/>
    </source>
</evidence>
<evidence type="ECO:0000256" key="5">
    <source>
        <dbReference type="ARBA" id="ARBA00022695"/>
    </source>
</evidence>
<evidence type="ECO:0000256" key="11">
    <source>
        <dbReference type="ARBA" id="ARBA00023027"/>
    </source>
</evidence>
<dbReference type="GO" id="GO:0008803">
    <property type="term" value="F:bis(5'-nucleosyl)-tetraphosphatase (symmetrical) activity"/>
    <property type="evidence" value="ECO:0007669"/>
    <property type="project" value="UniProtKB-EC"/>
</dbReference>
<dbReference type="Pfam" id="PF01966">
    <property type="entry name" value="HD"/>
    <property type="match status" value="1"/>
</dbReference>
<comment type="catalytic activity">
    <reaction evidence="13">
        <text>P(1),P(4)-bis(5'-adenosyl) tetraphosphate + H2O = 2 ADP + 2 H(+)</text>
        <dbReference type="Rhea" id="RHEA:24252"/>
        <dbReference type="ChEBI" id="CHEBI:15377"/>
        <dbReference type="ChEBI" id="CHEBI:15378"/>
        <dbReference type="ChEBI" id="CHEBI:58141"/>
        <dbReference type="ChEBI" id="CHEBI:456216"/>
        <dbReference type="EC" id="3.6.1.41"/>
    </reaction>
</comment>
<comment type="similarity">
    <text evidence="14">Belongs to the NadD family.</text>
</comment>
<sequence length="364" mass="42228">MKIGLFGGSFNPVHNGHIKIAEFAYKTLGLDKIYFIPTAISPFKKKNQVAADSDRINMLNLALENFSYNSEVSLFEIKRGGVSYTFETIRYFKNKFPNDELFFIMGSDLLPKFHKWEYADEMTKSCQFVVYKRSKNINKINAKKYGIKIMNNPIFDESSTKVRQGELDLTDNKVNNYIGNNFLYAKEIIYSLLTAKRAKHCVAAAEFAVMLAKSIQYDAKKAYYAGLFHDICKELDENESRAFINQFVENAYDRKLFPNYKLHQLAGALWFKHIYMNDDDEIYNAIRIHTSLALELSTLDKILYIADKICDGRAFAGVQKLRQLALEDFNECFKQVVKRNIEYNLAKNITFSDEQNEINNKWSK</sequence>
<dbReference type="InterPro" id="IPR005248">
    <property type="entry name" value="NadD/NMNAT"/>
</dbReference>
<proteinExistence type="inferred from homology"/>
<dbReference type="PANTHER" id="PTHR39321">
    <property type="entry name" value="NICOTINATE-NUCLEOTIDE ADENYLYLTRANSFERASE-RELATED"/>
    <property type="match status" value="1"/>
</dbReference>
<evidence type="ECO:0000256" key="12">
    <source>
        <dbReference type="ARBA" id="ARBA00048721"/>
    </source>
</evidence>
<keyword evidence="10" id="KW-0408">Iron</keyword>
<evidence type="ECO:0000256" key="4">
    <source>
        <dbReference type="ARBA" id="ARBA00022679"/>
    </source>
</evidence>
<dbReference type="Proteomes" id="UP000007065">
    <property type="component" value="Chromosome"/>
</dbReference>
<dbReference type="InterPro" id="IPR004821">
    <property type="entry name" value="Cyt_trans-like"/>
</dbReference>
<dbReference type="HAMAP" id="MF_00244">
    <property type="entry name" value="NaMN_adenylyltr"/>
    <property type="match status" value="1"/>
</dbReference>
<dbReference type="NCBIfam" id="NF005519">
    <property type="entry name" value="PRK07152.1"/>
    <property type="match status" value="1"/>
</dbReference>
<organism evidence="16 17">
    <name type="scientific">Mycoplasmopsis agalactiae (strain NCTC 10123 / CIP 59.7 / PG2)</name>
    <name type="common">Mycoplasma agalactiae</name>
    <dbReference type="NCBI Taxonomy" id="347257"/>
    <lineage>
        <taxon>Bacteria</taxon>
        <taxon>Bacillati</taxon>
        <taxon>Mycoplasmatota</taxon>
        <taxon>Mycoplasmoidales</taxon>
        <taxon>Metamycoplasmataceae</taxon>
        <taxon>Mycoplasmopsis</taxon>
    </lineage>
</organism>
<keyword evidence="7 14" id="KW-0547">Nucleotide-binding</keyword>
<dbReference type="SMART" id="SM00471">
    <property type="entry name" value="HDc"/>
    <property type="match status" value="1"/>
</dbReference>
<dbReference type="InterPro" id="IPR014729">
    <property type="entry name" value="Rossmann-like_a/b/a_fold"/>
</dbReference>
<name>A5IXL4_MYCAP</name>
<dbReference type="AlphaFoldDB" id="A5IXL4"/>
<dbReference type="GeneID" id="93357845"/>
<keyword evidence="5 14" id="KW-0548">Nucleotidyltransferase</keyword>
<dbReference type="Pfam" id="PF01467">
    <property type="entry name" value="CTP_transf_like"/>
    <property type="match status" value="1"/>
</dbReference>
<evidence type="ECO:0000256" key="14">
    <source>
        <dbReference type="HAMAP-Rule" id="MF_00244"/>
    </source>
</evidence>
<evidence type="ECO:0000256" key="6">
    <source>
        <dbReference type="ARBA" id="ARBA00022723"/>
    </source>
</evidence>
<dbReference type="NCBIfam" id="TIGR00488">
    <property type="entry name" value="bis(5'-nucleosyl)-tetraphosphatase (symmetrical) YqeK"/>
    <property type="match status" value="1"/>
</dbReference>
<gene>
    <name evidence="14 16" type="primary">nadD</name>
    <name evidence="16" type="ordered locus">MAG0750</name>
</gene>
<dbReference type="InterPro" id="IPR005249">
    <property type="entry name" value="YqeK"/>
</dbReference>
<protein>
    <recommendedName>
        <fullName evidence="14">Probable nicotinate-nucleotide adenylyltransferase</fullName>
        <ecNumber evidence="14">2.7.7.18</ecNumber>
    </recommendedName>
    <alternativeName>
        <fullName evidence="14">Deamido-NAD(+) diphosphorylase</fullName>
    </alternativeName>
    <alternativeName>
        <fullName evidence="14">Deamido-NAD(+) pyrophosphorylase</fullName>
    </alternativeName>
    <alternativeName>
        <fullName evidence="14">Nicotinate mononucleotide adenylyltransferase</fullName>
        <shortName evidence="14">NaMN adenylyltransferase</shortName>
    </alternativeName>
</protein>
<dbReference type="GO" id="GO:0005524">
    <property type="term" value="F:ATP binding"/>
    <property type="evidence" value="ECO:0007669"/>
    <property type="project" value="UniProtKB-KW"/>
</dbReference>
<evidence type="ECO:0000256" key="2">
    <source>
        <dbReference type="ARBA" id="ARBA00005019"/>
    </source>
</evidence>
<dbReference type="NCBIfam" id="TIGR00482">
    <property type="entry name" value="nicotinate (nicotinamide) nucleotide adenylyltransferase"/>
    <property type="match status" value="1"/>
</dbReference>
<feature type="domain" description="HD/PDEase" evidence="15">
    <location>
        <begin position="193"/>
        <end position="321"/>
    </location>
</feature>
<dbReference type="InterPro" id="IPR003607">
    <property type="entry name" value="HD/PDEase_dom"/>
</dbReference>
<dbReference type="STRING" id="347257.MAG0750"/>
<dbReference type="UniPathway" id="UPA00253">
    <property type="reaction ID" value="UER00332"/>
</dbReference>
<evidence type="ECO:0000256" key="1">
    <source>
        <dbReference type="ARBA" id="ARBA00002324"/>
    </source>
</evidence>
<comment type="pathway">
    <text evidence="2 14">Cofactor biosynthesis; NAD(+) biosynthesis; deamido-NAD(+) from nicotinate D-ribonucleotide: step 1/1.</text>
</comment>
<dbReference type="CDD" id="cd00077">
    <property type="entry name" value="HDc"/>
    <property type="match status" value="1"/>
</dbReference>
<reference evidence="17" key="1">
    <citation type="journal article" date="2007" name="PLoS Genet.">
        <title>Being pathogenic, plastic, and sexual while living with a nearly minimal bacterial genome.</title>
        <authorList>
            <person name="Sirand-Pugnet P."/>
            <person name="Lartigue C."/>
            <person name="Marenda M."/>
            <person name="Jacob D."/>
            <person name="Barre A."/>
            <person name="Barbe V."/>
            <person name="Schenowitz C."/>
            <person name="Mangenot S."/>
            <person name="Couloux A."/>
            <person name="Segurens B."/>
            <person name="de Daruvar A."/>
            <person name="Blanchard A."/>
            <person name="Citti C."/>
        </authorList>
    </citation>
    <scope>NUCLEOTIDE SEQUENCE [LARGE SCALE GENOMIC DNA]</scope>
    <source>
        <strain evidence="17">PG2</strain>
    </source>
</reference>
<dbReference type="Gene3D" id="3.40.50.620">
    <property type="entry name" value="HUPs"/>
    <property type="match status" value="1"/>
</dbReference>
<dbReference type="RefSeq" id="WP_011949256.1">
    <property type="nucleotide sequence ID" value="NC_009497.1"/>
</dbReference>
<dbReference type="HOGENOM" id="CLU_050191_0_0_14"/>
<keyword evidence="17" id="KW-1185">Reference proteome</keyword>
<dbReference type="SUPFAM" id="SSF109604">
    <property type="entry name" value="HD-domain/PDEase-like"/>
    <property type="match status" value="1"/>
</dbReference>
<dbReference type="EC" id="2.7.7.18" evidence="14"/>
<evidence type="ECO:0000256" key="3">
    <source>
        <dbReference type="ARBA" id="ARBA00022642"/>
    </source>
</evidence>
<accession>A5IXL4</accession>
<keyword evidence="4 14" id="KW-0808">Transferase</keyword>
<dbReference type="Gene3D" id="1.10.3210.10">
    <property type="entry name" value="Hypothetical protein af1432"/>
    <property type="match status" value="1"/>
</dbReference>
<dbReference type="NCBIfam" id="TIGR00125">
    <property type="entry name" value="cyt_tran_rel"/>
    <property type="match status" value="1"/>
</dbReference>
<keyword evidence="6" id="KW-0479">Metal-binding</keyword>
<dbReference type="GO" id="GO:0046872">
    <property type="term" value="F:metal ion binding"/>
    <property type="evidence" value="ECO:0007669"/>
    <property type="project" value="UniProtKB-KW"/>
</dbReference>
<keyword evidence="3 14" id="KW-0662">Pyridine nucleotide biosynthesis</keyword>
<dbReference type="CDD" id="cd02165">
    <property type="entry name" value="NMNAT"/>
    <property type="match status" value="1"/>
</dbReference>
<dbReference type="KEGG" id="maa:MAG0750"/>
<evidence type="ECO:0000256" key="7">
    <source>
        <dbReference type="ARBA" id="ARBA00022741"/>
    </source>
</evidence>